<dbReference type="Proteomes" id="UP000006380">
    <property type="component" value="Chromosome"/>
</dbReference>
<evidence type="ECO:0000313" key="4">
    <source>
        <dbReference type="Proteomes" id="UP000006380"/>
    </source>
</evidence>
<organism evidence="3 4">
    <name type="scientific">Campylobacter curvus (strain 525.92)</name>
    <dbReference type="NCBI Taxonomy" id="360105"/>
    <lineage>
        <taxon>Bacteria</taxon>
        <taxon>Pseudomonadati</taxon>
        <taxon>Campylobacterota</taxon>
        <taxon>Epsilonproteobacteria</taxon>
        <taxon>Campylobacterales</taxon>
        <taxon>Campylobacteraceae</taxon>
        <taxon>Campylobacter</taxon>
    </lineage>
</organism>
<dbReference type="InterPro" id="IPR019734">
    <property type="entry name" value="TPR_rpt"/>
</dbReference>
<protein>
    <submittedName>
        <fullName evidence="3">Uncharacterized protein</fullName>
    </submittedName>
</protein>
<keyword evidence="4" id="KW-1185">Reference proteome</keyword>
<accession>A7GZE3</accession>
<feature type="repeat" description="TPR" evidence="1">
    <location>
        <begin position="27"/>
        <end position="60"/>
    </location>
</feature>
<sequence>MRAKLAAVFLSIFIIIAGWLFFETNGSYQLSFKAKFYYEIGNFDEAFKLSQRALELDHYNKMASTLVNQSKIALKFTAYINEGKKYLRNIKQMSQNEVSNADRERIKLMCDIMIEGYSQLQDSPLLDSDLKNEAKNMRENFVKLKNELF</sequence>
<evidence type="ECO:0000256" key="1">
    <source>
        <dbReference type="PROSITE-ProRule" id="PRU00339"/>
    </source>
</evidence>
<gene>
    <name evidence="3" type="ORF">CCV52592_0258</name>
</gene>
<dbReference type="RefSeq" id="WP_009651180.1">
    <property type="nucleotide sequence ID" value="NC_009715.2"/>
</dbReference>
<dbReference type="EMBL" id="CP000767">
    <property type="protein sequence ID" value="EAU01240.1"/>
    <property type="molecule type" value="Genomic_DNA"/>
</dbReference>
<evidence type="ECO:0000256" key="2">
    <source>
        <dbReference type="SAM" id="Phobius"/>
    </source>
</evidence>
<dbReference type="OrthoDB" id="5362968at2"/>
<feature type="transmembrane region" description="Helical" evidence="2">
    <location>
        <begin position="5"/>
        <end position="22"/>
    </location>
</feature>
<proteinExistence type="predicted"/>
<evidence type="ECO:0000313" key="3">
    <source>
        <dbReference type="EMBL" id="EAU01240.1"/>
    </source>
</evidence>
<dbReference type="PROSITE" id="PS50005">
    <property type="entry name" value="TPR"/>
    <property type="match status" value="1"/>
</dbReference>
<keyword evidence="1" id="KW-0802">TPR repeat</keyword>
<dbReference type="HOGENOM" id="CLU_144854_0_0_7"/>
<name>A7GZE3_CAMC5</name>
<dbReference type="AlphaFoldDB" id="A7GZE3"/>
<keyword evidence="2" id="KW-0472">Membrane</keyword>
<dbReference type="KEGG" id="ccv:CCV52592_0258"/>
<keyword evidence="2" id="KW-1133">Transmembrane helix</keyword>
<dbReference type="STRING" id="360105.CCV52592_0258"/>
<keyword evidence="2" id="KW-0812">Transmembrane</keyword>
<reference evidence="3" key="1">
    <citation type="submission" date="2016-07" db="EMBL/GenBank/DDBJ databases">
        <title>Comparative genomics of the Campylobacter concisus group.</title>
        <authorList>
            <person name="Miller W.G."/>
            <person name="Yee E."/>
            <person name="Chapman M.H."/>
            <person name="Huynh S."/>
            <person name="Bono J.L."/>
            <person name="On S.L.W."/>
            <person name="StLeger J."/>
            <person name="Foster G."/>
            <person name="Parker C.T."/>
        </authorList>
    </citation>
    <scope>NUCLEOTIDE SEQUENCE</scope>
    <source>
        <strain evidence="3">525.92</strain>
    </source>
</reference>